<protein>
    <recommendedName>
        <fullName evidence="3">DUF4303 domain-containing protein</fullName>
    </recommendedName>
</protein>
<dbReference type="Proteomes" id="UP000773462">
    <property type="component" value="Unassembled WGS sequence"/>
</dbReference>
<evidence type="ECO:0008006" key="3">
    <source>
        <dbReference type="Google" id="ProtNLM"/>
    </source>
</evidence>
<evidence type="ECO:0000313" key="2">
    <source>
        <dbReference type="Proteomes" id="UP000773462"/>
    </source>
</evidence>
<comment type="caution">
    <text evidence="1">The sequence shown here is derived from an EMBL/GenBank/DDBJ whole genome shotgun (WGS) entry which is preliminary data.</text>
</comment>
<name>A0ABS4NLJ3_9BACL</name>
<proteinExistence type="predicted"/>
<evidence type="ECO:0000313" key="1">
    <source>
        <dbReference type="EMBL" id="MBP2110361.1"/>
    </source>
</evidence>
<organism evidence="1 2">
    <name type="scientific">Paenibacillus silagei</name>
    <dbReference type="NCBI Taxonomy" id="1670801"/>
    <lineage>
        <taxon>Bacteria</taxon>
        <taxon>Bacillati</taxon>
        <taxon>Bacillota</taxon>
        <taxon>Bacilli</taxon>
        <taxon>Bacillales</taxon>
        <taxon>Paenibacillaceae</taxon>
        <taxon>Paenibacillus</taxon>
    </lineage>
</organism>
<dbReference type="InterPro" id="IPR025409">
    <property type="entry name" value="DUF4303"/>
</dbReference>
<dbReference type="EMBL" id="JAGGLV010000001">
    <property type="protein sequence ID" value="MBP2110361.1"/>
    <property type="molecule type" value="Genomic_DNA"/>
</dbReference>
<accession>A0ABS4NLJ3</accession>
<gene>
    <name evidence="1" type="ORF">J2Z70_000500</name>
</gene>
<reference evidence="1 2" key="1">
    <citation type="submission" date="2021-03" db="EMBL/GenBank/DDBJ databases">
        <title>Genomic Encyclopedia of Type Strains, Phase IV (KMG-IV): sequencing the most valuable type-strain genomes for metagenomic binning, comparative biology and taxonomic classification.</title>
        <authorList>
            <person name="Goeker M."/>
        </authorList>
    </citation>
    <scope>NUCLEOTIDE SEQUENCE [LARGE SCALE GENOMIC DNA]</scope>
    <source>
        <strain evidence="1 2">DSM 101953</strain>
    </source>
</reference>
<keyword evidence="2" id="KW-1185">Reference proteome</keyword>
<sequence length="187" mass="21014">MNAAQKEVERLAAEIAEAARRSFRALFANGEHYYYCTLYTTGEGHAPSLSAWSREALEQEAARQAEGGSTPAAEIAELIKWSYADSPYCCFGDEYFDEVKRLFQARPSITELEDEAWNDEFIMRLGAMELAMRMMDAEGLFALNQPREDVCVLAEVMPPDEGNTDIALRLNRAEAPAMRAWLEEAAE</sequence>
<dbReference type="RefSeq" id="WP_036722905.1">
    <property type="nucleotide sequence ID" value="NZ_JAGGLV010000001.1"/>
</dbReference>
<dbReference type="Pfam" id="PF14136">
    <property type="entry name" value="DUF4303"/>
    <property type="match status" value="1"/>
</dbReference>